<dbReference type="OrthoDB" id="45037at2759"/>
<name>A0A1E7EWD6_9STRA</name>
<dbReference type="KEGG" id="fcy:FRACYDRAFT_247761"/>
<protein>
    <submittedName>
        <fullName evidence="1">Uncharacterized protein</fullName>
    </submittedName>
</protein>
<accession>A0A1E7EWD6</accession>
<evidence type="ECO:0000313" key="1">
    <source>
        <dbReference type="EMBL" id="OEU10149.1"/>
    </source>
</evidence>
<evidence type="ECO:0000313" key="2">
    <source>
        <dbReference type="Proteomes" id="UP000095751"/>
    </source>
</evidence>
<proteinExistence type="predicted"/>
<dbReference type="InParanoid" id="A0A1E7EWD6"/>
<keyword evidence="2" id="KW-1185">Reference proteome</keyword>
<gene>
    <name evidence="1" type="ORF">FRACYDRAFT_247761</name>
</gene>
<dbReference type="EMBL" id="KV784373">
    <property type="protein sequence ID" value="OEU10149.1"/>
    <property type="molecule type" value="Genomic_DNA"/>
</dbReference>
<dbReference type="AlphaFoldDB" id="A0A1E7EWD6"/>
<reference evidence="1 2" key="1">
    <citation type="submission" date="2016-09" db="EMBL/GenBank/DDBJ databases">
        <title>Extensive genetic diversity and differential bi-allelic expression allows diatom success in the polar Southern Ocean.</title>
        <authorList>
            <consortium name="DOE Joint Genome Institute"/>
            <person name="Mock T."/>
            <person name="Otillar R.P."/>
            <person name="Strauss J."/>
            <person name="Dupont C."/>
            <person name="Frickenhaus S."/>
            <person name="Maumus F."/>
            <person name="Mcmullan M."/>
            <person name="Sanges R."/>
            <person name="Schmutz J."/>
            <person name="Toseland A."/>
            <person name="Valas R."/>
            <person name="Veluchamy A."/>
            <person name="Ward B.J."/>
            <person name="Allen A."/>
            <person name="Barry K."/>
            <person name="Falciatore A."/>
            <person name="Ferrante M."/>
            <person name="Fortunato A.E."/>
            <person name="Gloeckner G."/>
            <person name="Gruber A."/>
            <person name="Hipkin R."/>
            <person name="Janech M."/>
            <person name="Kroth P."/>
            <person name="Leese F."/>
            <person name="Lindquist E."/>
            <person name="Lyon B.R."/>
            <person name="Martin J."/>
            <person name="Mayer C."/>
            <person name="Parker M."/>
            <person name="Quesneville H."/>
            <person name="Raymond J."/>
            <person name="Uhlig C."/>
            <person name="Valentin K.U."/>
            <person name="Worden A.Z."/>
            <person name="Armbrust E.V."/>
            <person name="Bowler C."/>
            <person name="Green B."/>
            <person name="Moulton V."/>
            <person name="Van Oosterhout C."/>
            <person name="Grigoriev I."/>
        </authorList>
    </citation>
    <scope>NUCLEOTIDE SEQUENCE [LARGE SCALE GENOMIC DNA]</scope>
    <source>
        <strain evidence="1 2">CCMP1102</strain>
    </source>
</reference>
<sequence>MICRAFEANKVIWLTSWATIAIFRQYWLQIPFCRGAEYIDCKLAFMVDLEGQSYGIAVPFDDAVAIVIQEPTKKFKSFNDKKSNDSSNLETKCIDPDFYQDNEEYAELMEIFAVQVQEQLGDEFRLRKTPKVLTVSGGLDKITNDWQDKVITKPYEVDDLLEATRTKDKKEVDTEMDSFYEIMKRELGEEEYEKTMNTSDDDVEKELKELMGYFDNPGAHGGNSKEDMEGLDDLMESMKEEIETGEVSEAKEFIPDTENAALKLLGYTFKESGKSYFLVKPLQSCKHMNDYSGLENNCYVIYRLI</sequence>
<dbReference type="Proteomes" id="UP000095751">
    <property type="component" value="Unassembled WGS sequence"/>
</dbReference>
<organism evidence="1 2">
    <name type="scientific">Fragilariopsis cylindrus CCMP1102</name>
    <dbReference type="NCBI Taxonomy" id="635003"/>
    <lineage>
        <taxon>Eukaryota</taxon>
        <taxon>Sar</taxon>
        <taxon>Stramenopiles</taxon>
        <taxon>Ochrophyta</taxon>
        <taxon>Bacillariophyta</taxon>
        <taxon>Bacillariophyceae</taxon>
        <taxon>Bacillariophycidae</taxon>
        <taxon>Bacillariales</taxon>
        <taxon>Bacillariaceae</taxon>
        <taxon>Fragilariopsis</taxon>
    </lineage>
</organism>